<evidence type="ECO:0000256" key="3">
    <source>
        <dbReference type="ARBA" id="ARBA00023274"/>
    </source>
</evidence>
<reference evidence="7" key="1">
    <citation type="journal article" date="2021" name="Front. Plant Sci.">
        <title>Highly Reduced Plastid Genomes of the Non-photosynthetic Dictyochophyceans Pteridomonas spp. (Ochrophyta, SAR) Are Retained for tRNA-Glu-Based Organellar Heme Biosynthesis.</title>
        <authorList>
            <person name="Kayama M."/>
            <person name="Maciszewski K."/>
            <person name="Yabuki A."/>
            <person name="Miyashita H."/>
            <person name="Karnkowska A."/>
            <person name="Kamikawa R."/>
        </authorList>
    </citation>
    <scope>NUCLEOTIDE SEQUENCE</scope>
    <source>
        <strain evidence="7">NY0221</strain>
    </source>
</reference>
<dbReference type="HAMAP" id="MF_01367">
    <property type="entry name" value="Ribosomal_uL14"/>
    <property type="match status" value="1"/>
</dbReference>
<dbReference type="AlphaFoldDB" id="A0A7T1C525"/>
<keyword evidence="6 7" id="KW-0150">Chloroplast</keyword>
<comment type="function">
    <text evidence="4 6">Binds to 23S rRNA.</text>
</comment>
<evidence type="ECO:0000256" key="5">
    <source>
        <dbReference type="RuleBase" id="RU003949"/>
    </source>
</evidence>
<sequence length="121" mass="13607">MIKVQTYLKIVDNTGVKKILCIRLLGTQQKIGIIGNCIIGSIKYSLPKSAFKKSDIVRGLIIRTRKPLRRLNGSRIYFRENAVILINKENNPIGTRIFGPILNEIRLKGFTKVASIASEII</sequence>
<dbReference type="GO" id="GO:0003735">
    <property type="term" value="F:structural constituent of ribosome"/>
    <property type="evidence" value="ECO:0007669"/>
    <property type="project" value="InterPro"/>
</dbReference>
<dbReference type="GO" id="GO:0006412">
    <property type="term" value="P:translation"/>
    <property type="evidence" value="ECO:0007669"/>
    <property type="project" value="UniProtKB-UniRule"/>
</dbReference>
<keyword evidence="3 4" id="KW-0687">Ribonucleoprotein</keyword>
<dbReference type="GO" id="GO:0009507">
    <property type="term" value="C:chloroplast"/>
    <property type="evidence" value="ECO:0007669"/>
    <property type="project" value="UniProtKB-SubCell"/>
</dbReference>
<dbReference type="PANTHER" id="PTHR11761:SF3">
    <property type="entry name" value="LARGE RIBOSOMAL SUBUNIT PROTEIN UL14M"/>
    <property type="match status" value="1"/>
</dbReference>
<keyword evidence="6 7" id="KW-0934">Plastid</keyword>
<protein>
    <recommendedName>
        <fullName evidence="4">Large ribosomal subunit protein uL14c</fullName>
    </recommendedName>
</protein>
<name>A0A7T1C525_9STRA</name>
<dbReference type="InterPro" id="IPR036853">
    <property type="entry name" value="Ribosomal_uL14_sf"/>
</dbReference>
<dbReference type="GeneID" id="65316665"/>
<dbReference type="RefSeq" id="YP_010117104.1">
    <property type="nucleotide sequence ID" value="NC_056103.1"/>
</dbReference>
<comment type="subcellular location">
    <subcellularLocation>
        <location evidence="4 6">Plastid</location>
        <location evidence="4 6">Chloroplast</location>
    </subcellularLocation>
</comment>
<comment type="subunit">
    <text evidence="4 6">Part of the 50S ribosomal subunit.</text>
</comment>
<geneLocation type="chloroplast" evidence="7"/>
<dbReference type="GO" id="GO:0005762">
    <property type="term" value="C:mitochondrial large ribosomal subunit"/>
    <property type="evidence" value="ECO:0007669"/>
    <property type="project" value="TreeGrafter"/>
</dbReference>
<comment type="similarity">
    <text evidence="1 4 5">Belongs to the universal ribosomal protein uL14 family.</text>
</comment>
<dbReference type="InterPro" id="IPR005745">
    <property type="entry name" value="Ribosomal_uL14_bac-type"/>
</dbReference>
<evidence type="ECO:0000256" key="6">
    <source>
        <dbReference type="RuleBase" id="RU003951"/>
    </source>
</evidence>
<evidence type="ECO:0000256" key="4">
    <source>
        <dbReference type="HAMAP-Rule" id="MF_01367"/>
    </source>
</evidence>
<keyword evidence="4 6" id="KW-0699">rRNA-binding</keyword>
<accession>A0A7T1C525</accession>
<dbReference type="InterPro" id="IPR000218">
    <property type="entry name" value="Ribosomal_uL14"/>
</dbReference>
<gene>
    <name evidence="4 7" type="primary">rpl14</name>
</gene>
<dbReference type="EMBL" id="MT909785">
    <property type="protein sequence ID" value="QPM99296.1"/>
    <property type="molecule type" value="Genomic_DNA"/>
</dbReference>
<dbReference type="SMART" id="SM01374">
    <property type="entry name" value="Ribosomal_L14"/>
    <property type="match status" value="1"/>
</dbReference>
<dbReference type="Pfam" id="PF00238">
    <property type="entry name" value="Ribosomal_L14"/>
    <property type="match status" value="1"/>
</dbReference>
<organism evidence="7">
    <name type="scientific">Pteridomonas danica</name>
    <dbReference type="NCBI Taxonomy" id="38822"/>
    <lineage>
        <taxon>Eukaryota</taxon>
        <taxon>Sar</taxon>
        <taxon>Stramenopiles</taxon>
        <taxon>Ochrophyta</taxon>
        <taxon>Dictyochophyceae</taxon>
        <taxon>Pedinellales</taxon>
        <taxon>Pteridomonas</taxon>
    </lineage>
</organism>
<dbReference type="PANTHER" id="PTHR11761">
    <property type="entry name" value="50S/60S RIBOSOMAL PROTEIN L14/L23"/>
    <property type="match status" value="1"/>
</dbReference>
<proteinExistence type="inferred from homology"/>
<evidence type="ECO:0000256" key="2">
    <source>
        <dbReference type="ARBA" id="ARBA00022980"/>
    </source>
</evidence>
<dbReference type="CDD" id="cd00337">
    <property type="entry name" value="Ribosomal_uL14"/>
    <property type="match status" value="1"/>
</dbReference>
<dbReference type="Gene3D" id="2.40.150.20">
    <property type="entry name" value="Ribosomal protein L14"/>
    <property type="match status" value="1"/>
</dbReference>
<dbReference type="SUPFAM" id="SSF50193">
    <property type="entry name" value="Ribosomal protein L14"/>
    <property type="match status" value="1"/>
</dbReference>
<dbReference type="NCBIfam" id="TIGR01067">
    <property type="entry name" value="rplN_bact"/>
    <property type="match status" value="1"/>
</dbReference>
<evidence type="ECO:0000256" key="1">
    <source>
        <dbReference type="ARBA" id="ARBA00010745"/>
    </source>
</evidence>
<keyword evidence="2 4" id="KW-0689">Ribosomal protein</keyword>
<dbReference type="GO" id="GO:0070180">
    <property type="term" value="F:large ribosomal subunit rRNA binding"/>
    <property type="evidence" value="ECO:0007669"/>
    <property type="project" value="TreeGrafter"/>
</dbReference>
<keyword evidence="4 6" id="KW-0694">RNA-binding</keyword>
<evidence type="ECO:0000313" key="7">
    <source>
        <dbReference type="EMBL" id="QPM99296.1"/>
    </source>
</evidence>